<reference evidence="1 2" key="1">
    <citation type="submission" date="2023-10" db="EMBL/GenBank/DDBJ databases">
        <title>Draft genome sequence of Xylaria bambusicola isolate GMP-LS, the root and basal stem rot pathogen of sugarcane in Indonesia.</title>
        <authorList>
            <person name="Selvaraj P."/>
            <person name="Muralishankar V."/>
            <person name="Muruganantham S."/>
            <person name="Sp S."/>
            <person name="Haryani S."/>
            <person name="Lau K.J.X."/>
            <person name="Naqvi N.I."/>
        </authorList>
    </citation>
    <scope>NUCLEOTIDE SEQUENCE [LARGE SCALE GENOMIC DNA]</scope>
    <source>
        <strain evidence="1">GMP-LS</strain>
    </source>
</reference>
<dbReference type="EMBL" id="JAWHQM010000011">
    <property type="protein sequence ID" value="KAK5629473.1"/>
    <property type="molecule type" value="Genomic_DNA"/>
</dbReference>
<gene>
    <name evidence="1" type="ORF">RRF57_005188</name>
</gene>
<organism evidence="1 2">
    <name type="scientific">Xylaria bambusicola</name>
    <dbReference type="NCBI Taxonomy" id="326684"/>
    <lineage>
        <taxon>Eukaryota</taxon>
        <taxon>Fungi</taxon>
        <taxon>Dikarya</taxon>
        <taxon>Ascomycota</taxon>
        <taxon>Pezizomycotina</taxon>
        <taxon>Sordariomycetes</taxon>
        <taxon>Xylariomycetidae</taxon>
        <taxon>Xylariales</taxon>
        <taxon>Xylariaceae</taxon>
        <taxon>Xylaria</taxon>
    </lineage>
</organism>
<dbReference type="Proteomes" id="UP001305414">
    <property type="component" value="Unassembled WGS sequence"/>
</dbReference>
<keyword evidence="2" id="KW-1185">Reference proteome</keyword>
<accession>A0AAN7UHI4</accession>
<name>A0AAN7UHI4_9PEZI</name>
<evidence type="ECO:0000313" key="1">
    <source>
        <dbReference type="EMBL" id="KAK5629473.1"/>
    </source>
</evidence>
<sequence>MFEWDIHEGLAREAVNARARHDGGYATLSSGYATWRDVWDLDSLLVDDAGARPGVAVAVLVDGTFKLDAFAAFGMAVQGARDEVVVKGSVGETLAQGILLICQLFCEVTSIGPRVEVGRVVGVTLMRVSMAVVFKQ</sequence>
<comment type="caution">
    <text evidence="1">The sequence shown here is derived from an EMBL/GenBank/DDBJ whole genome shotgun (WGS) entry which is preliminary data.</text>
</comment>
<evidence type="ECO:0000313" key="2">
    <source>
        <dbReference type="Proteomes" id="UP001305414"/>
    </source>
</evidence>
<protein>
    <submittedName>
        <fullName evidence="1">Uncharacterized protein</fullName>
    </submittedName>
</protein>
<proteinExistence type="predicted"/>
<dbReference type="AlphaFoldDB" id="A0AAN7UHI4"/>